<organism evidence="1 2">
    <name type="scientific">Melipona quadrifasciata</name>
    <dbReference type="NCBI Taxonomy" id="166423"/>
    <lineage>
        <taxon>Eukaryota</taxon>
        <taxon>Metazoa</taxon>
        <taxon>Ecdysozoa</taxon>
        <taxon>Arthropoda</taxon>
        <taxon>Hexapoda</taxon>
        <taxon>Insecta</taxon>
        <taxon>Pterygota</taxon>
        <taxon>Neoptera</taxon>
        <taxon>Endopterygota</taxon>
        <taxon>Hymenoptera</taxon>
        <taxon>Apocrita</taxon>
        <taxon>Aculeata</taxon>
        <taxon>Apoidea</taxon>
        <taxon>Anthophila</taxon>
        <taxon>Apidae</taxon>
        <taxon>Melipona</taxon>
    </lineage>
</organism>
<gene>
    <name evidence="1" type="ORF">WN51_08286</name>
</gene>
<dbReference type="AlphaFoldDB" id="A0A0M8ZQA1"/>
<dbReference type="Proteomes" id="UP000053105">
    <property type="component" value="Unassembled WGS sequence"/>
</dbReference>
<reference evidence="1 2" key="1">
    <citation type="submission" date="2015-07" db="EMBL/GenBank/DDBJ databases">
        <title>The genome of Melipona quadrifasciata.</title>
        <authorList>
            <person name="Pan H."/>
            <person name="Kapheim K."/>
        </authorList>
    </citation>
    <scope>NUCLEOTIDE SEQUENCE [LARGE SCALE GENOMIC DNA]</scope>
    <source>
        <strain evidence="1">0111107301</strain>
        <tissue evidence="1">Whole body</tissue>
    </source>
</reference>
<proteinExistence type="predicted"/>
<evidence type="ECO:0000313" key="1">
    <source>
        <dbReference type="EMBL" id="KOX67379.1"/>
    </source>
</evidence>
<dbReference type="EMBL" id="KQ436240">
    <property type="protein sequence ID" value="KOX67379.1"/>
    <property type="molecule type" value="Genomic_DNA"/>
</dbReference>
<name>A0A0M8ZQA1_9HYME</name>
<protein>
    <submittedName>
        <fullName evidence="1">Uncharacterized protein</fullName>
    </submittedName>
</protein>
<sequence>MRVRYSVSRRLRGWRNFESLTAHPSHVAFRWQSADKTVRGVNVHSPFIFIRIGARTHRTAIKWEESCLRVSVSYVGEIAIKNSEESSTLEITATSSK</sequence>
<evidence type="ECO:0000313" key="2">
    <source>
        <dbReference type="Proteomes" id="UP000053105"/>
    </source>
</evidence>
<accession>A0A0M8ZQA1</accession>
<keyword evidence="2" id="KW-1185">Reference proteome</keyword>